<dbReference type="Proteomes" id="UP000520156">
    <property type="component" value="Unassembled WGS sequence"/>
</dbReference>
<feature type="domain" description="AMP-binding enzyme C-terminal" evidence="2">
    <location>
        <begin position="407"/>
        <end position="483"/>
    </location>
</feature>
<dbReference type="Pfam" id="PF00501">
    <property type="entry name" value="AMP-binding"/>
    <property type="match status" value="1"/>
</dbReference>
<evidence type="ECO:0000259" key="1">
    <source>
        <dbReference type="Pfam" id="PF00501"/>
    </source>
</evidence>
<dbReference type="PANTHER" id="PTHR43767">
    <property type="entry name" value="LONG-CHAIN-FATTY-ACID--COA LIGASE"/>
    <property type="match status" value="1"/>
</dbReference>
<dbReference type="InterPro" id="IPR045851">
    <property type="entry name" value="AMP-bd_C_sf"/>
</dbReference>
<organism evidence="3 4">
    <name type="scientific">Novosphingobium aerophilum</name>
    <dbReference type="NCBI Taxonomy" id="2839843"/>
    <lineage>
        <taxon>Bacteria</taxon>
        <taxon>Pseudomonadati</taxon>
        <taxon>Pseudomonadota</taxon>
        <taxon>Alphaproteobacteria</taxon>
        <taxon>Sphingomonadales</taxon>
        <taxon>Sphingomonadaceae</taxon>
        <taxon>Novosphingobium</taxon>
    </lineage>
</organism>
<proteinExistence type="predicted"/>
<dbReference type="InterPro" id="IPR050237">
    <property type="entry name" value="ATP-dep_AMP-bd_enzyme"/>
</dbReference>
<feature type="domain" description="AMP-dependent synthetase/ligase" evidence="1">
    <location>
        <begin position="13"/>
        <end position="362"/>
    </location>
</feature>
<dbReference type="EMBL" id="JACLAU010000001">
    <property type="protein sequence ID" value="MBC2650393.1"/>
    <property type="molecule type" value="Genomic_DNA"/>
</dbReference>
<evidence type="ECO:0000259" key="2">
    <source>
        <dbReference type="Pfam" id="PF13193"/>
    </source>
</evidence>
<protein>
    <submittedName>
        <fullName evidence="3">Long-chain fatty acid--CoA ligase</fullName>
    </submittedName>
</protein>
<dbReference type="PANTHER" id="PTHR43767:SF10">
    <property type="entry name" value="SURFACTIN SYNTHASE SUBUNIT 1"/>
    <property type="match status" value="1"/>
</dbReference>
<name>A0A7X1F4X9_9SPHN</name>
<gene>
    <name evidence="3" type="ORF">H7F49_01585</name>
</gene>
<accession>A0A7X1F4X9</accession>
<dbReference type="Pfam" id="PF13193">
    <property type="entry name" value="AMP-binding_C"/>
    <property type="match status" value="1"/>
</dbReference>
<dbReference type="InterPro" id="IPR042099">
    <property type="entry name" value="ANL_N_sf"/>
</dbReference>
<keyword evidence="3" id="KW-0436">Ligase</keyword>
<comment type="caution">
    <text evidence="3">The sequence shown here is derived from an EMBL/GenBank/DDBJ whole genome shotgun (WGS) entry which is preliminary data.</text>
</comment>
<sequence>MLRVVPSLPLLVQAALARDPASPAMAFAGEWIDWGTLCTTANRIAGALDEAGVAPDAPVGLVPRNRPEAIAALLALLAAGRSVRMIYAFQSAEGIAQGMARPGLGGVVVHAEDAAAGVVSAARETGLGLVVLEGMGKASAAVMAAPATAAARPAASQIEILTSGTTGPPKPFAVPYSLIEQHFLATPLTRSQGDDPGLAPPFLLYFPLGNITGLYSTLPTLLRGQRAILLERFSLAAWHAYVVEHRPVHSGVPPSAMRQILEAGIPVEDLASIRAMGVGAAPLDPAVQRAFEARYGIPVLPSYGATEFAGPVAMMSAELHAEWGAAKLGSVGRALPGVQMRVVDPESGAALPPGETGLLHVIAPRIGPDWIVTSDLATIDADGFLFLKGRADGAIMRGGFKVLPETIEAALLLHPAIAEAAVVGVPDERLGEVPAAAMVCVTGHSGTPTPAELETHLRRHVLATHIPAQWRFCSELPRTPSLKVDRGAVRRLFGPTFPQGAGD</sequence>
<dbReference type="GO" id="GO:0016877">
    <property type="term" value="F:ligase activity, forming carbon-sulfur bonds"/>
    <property type="evidence" value="ECO:0007669"/>
    <property type="project" value="UniProtKB-ARBA"/>
</dbReference>
<dbReference type="AlphaFoldDB" id="A0A7X1F4X9"/>
<reference evidence="3 4" key="1">
    <citation type="submission" date="2020-08" db="EMBL/GenBank/DDBJ databases">
        <title>The genome sequence of Novosphingobium flavum 4Y4.</title>
        <authorList>
            <person name="Liu Y."/>
        </authorList>
    </citation>
    <scope>NUCLEOTIDE SEQUENCE [LARGE SCALE GENOMIC DNA]</scope>
    <source>
        <strain evidence="3 4">4Y4</strain>
    </source>
</reference>
<dbReference type="InterPro" id="IPR000873">
    <property type="entry name" value="AMP-dep_synth/lig_dom"/>
</dbReference>
<dbReference type="InterPro" id="IPR025110">
    <property type="entry name" value="AMP-bd_C"/>
</dbReference>
<keyword evidence="4" id="KW-1185">Reference proteome</keyword>
<evidence type="ECO:0000313" key="3">
    <source>
        <dbReference type="EMBL" id="MBC2650393.1"/>
    </source>
</evidence>
<dbReference type="Gene3D" id="3.40.50.12780">
    <property type="entry name" value="N-terminal domain of ligase-like"/>
    <property type="match status" value="1"/>
</dbReference>
<dbReference type="SUPFAM" id="SSF56801">
    <property type="entry name" value="Acetyl-CoA synthetase-like"/>
    <property type="match status" value="1"/>
</dbReference>
<dbReference type="CDD" id="cd04433">
    <property type="entry name" value="AFD_class_I"/>
    <property type="match status" value="1"/>
</dbReference>
<evidence type="ECO:0000313" key="4">
    <source>
        <dbReference type="Proteomes" id="UP000520156"/>
    </source>
</evidence>
<dbReference type="Gene3D" id="3.30.300.30">
    <property type="match status" value="1"/>
</dbReference>